<comment type="caution">
    <text evidence="2">The sequence shown here is derived from an EMBL/GenBank/DDBJ whole genome shotgun (WGS) entry which is preliminary data.</text>
</comment>
<sequence>MAALGPNGAGKTTLLRTLAGLQQLESGRIELDGAVIEDTTRGLWLAPEKRGVGLALRLVDEMLC</sequence>
<organism evidence="2 3">
    <name type="scientific">Candidatus Aeolococcus gillhamiae</name>
    <dbReference type="NCBI Taxonomy" id="3127015"/>
    <lineage>
        <taxon>Bacteria</taxon>
        <taxon>Bacillati</taxon>
        <taxon>Candidatus Dormiibacterota</taxon>
        <taxon>Candidatus Dormibacteria</taxon>
        <taxon>Candidatus Aeolococcales</taxon>
        <taxon>Candidatus Aeolococcaceae</taxon>
        <taxon>Candidatus Aeolococcus</taxon>
    </lineage>
</organism>
<dbReference type="Pfam" id="PF00005">
    <property type="entry name" value="ABC_tran"/>
    <property type="match status" value="1"/>
</dbReference>
<gene>
    <name evidence="2" type="ORF">JF886_08755</name>
</gene>
<evidence type="ECO:0000313" key="2">
    <source>
        <dbReference type="EMBL" id="MBJ7594933.1"/>
    </source>
</evidence>
<protein>
    <submittedName>
        <fullName evidence="2">ATP-binding cassette domain-containing protein</fullName>
    </submittedName>
</protein>
<dbReference type="GO" id="GO:0005524">
    <property type="term" value="F:ATP binding"/>
    <property type="evidence" value="ECO:0007669"/>
    <property type="project" value="UniProtKB-KW"/>
</dbReference>
<accession>A0A934N5I7</accession>
<evidence type="ECO:0000313" key="3">
    <source>
        <dbReference type="Proteomes" id="UP000606991"/>
    </source>
</evidence>
<dbReference type="Proteomes" id="UP000606991">
    <property type="component" value="Unassembled WGS sequence"/>
</dbReference>
<name>A0A934N5I7_9BACT</name>
<dbReference type="SUPFAM" id="SSF52540">
    <property type="entry name" value="P-loop containing nucleoside triphosphate hydrolases"/>
    <property type="match status" value="1"/>
</dbReference>
<reference evidence="2 3" key="1">
    <citation type="submission" date="2020-10" db="EMBL/GenBank/DDBJ databases">
        <title>Ca. Dormibacterota MAGs.</title>
        <authorList>
            <person name="Montgomery K."/>
        </authorList>
    </citation>
    <scope>NUCLEOTIDE SEQUENCE [LARGE SCALE GENOMIC DNA]</scope>
    <source>
        <strain evidence="2">SC8812_S17_18</strain>
    </source>
</reference>
<dbReference type="InterPro" id="IPR027417">
    <property type="entry name" value="P-loop_NTPase"/>
</dbReference>
<keyword evidence="2" id="KW-0067">ATP-binding</keyword>
<dbReference type="EMBL" id="JAEKNS010000091">
    <property type="protein sequence ID" value="MBJ7594933.1"/>
    <property type="molecule type" value="Genomic_DNA"/>
</dbReference>
<dbReference type="InterPro" id="IPR003439">
    <property type="entry name" value="ABC_transporter-like_ATP-bd"/>
</dbReference>
<dbReference type="GO" id="GO:0016887">
    <property type="term" value="F:ATP hydrolysis activity"/>
    <property type="evidence" value="ECO:0007669"/>
    <property type="project" value="InterPro"/>
</dbReference>
<dbReference type="Gene3D" id="3.40.50.300">
    <property type="entry name" value="P-loop containing nucleotide triphosphate hydrolases"/>
    <property type="match status" value="1"/>
</dbReference>
<evidence type="ECO:0000259" key="1">
    <source>
        <dbReference type="Pfam" id="PF00005"/>
    </source>
</evidence>
<proteinExistence type="predicted"/>
<dbReference type="AlphaFoldDB" id="A0A934N5I7"/>
<feature type="domain" description="ABC transporter" evidence="1">
    <location>
        <begin position="3"/>
        <end position="40"/>
    </location>
</feature>
<keyword evidence="2" id="KW-0547">Nucleotide-binding</keyword>